<dbReference type="Pfam" id="PF02283">
    <property type="entry name" value="CobU"/>
    <property type="match status" value="1"/>
</dbReference>
<name>A0A0D8IDD0_9CLOT</name>
<evidence type="ECO:0000256" key="14">
    <source>
        <dbReference type="ARBA" id="ARBA00022840"/>
    </source>
</evidence>
<dbReference type="CDD" id="cd00544">
    <property type="entry name" value="CobU"/>
    <property type="match status" value="1"/>
</dbReference>
<keyword evidence="10" id="KW-0169">Cobalamin biosynthesis</keyword>
<evidence type="ECO:0000256" key="11">
    <source>
        <dbReference type="ARBA" id="ARBA00022679"/>
    </source>
</evidence>
<comment type="catalytic activity">
    <reaction evidence="2">
        <text>adenosylcob(III)inamide phosphate + GTP + H(+) = adenosylcob(III)inamide-GDP + diphosphate</text>
        <dbReference type="Rhea" id="RHEA:22712"/>
        <dbReference type="ChEBI" id="CHEBI:15378"/>
        <dbReference type="ChEBI" id="CHEBI:33019"/>
        <dbReference type="ChEBI" id="CHEBI:37565"/>
        <dbReference type="ChEBI" id="CHEBI:58502"/>
        <dbReference type="ChEBI" id="CHEBI:60487"/>
        <dbReference type="EC" id="2.7.7.62"/>
    </reaction>
</comment>
<keyword evidence="12" id="KW-0547">Nucleotide-binding</keyword>
<evidence type="ECO:0000256" key="2">
    <source>
        <dbReference type="ARBA" id="ARBA00000711"/>
    </source>
</evidence>
<dbReference type="KEGG" id="cace:CACET_c09550"/>
<evidence type="ECO:0000256" key="8">
    <source>
        <dbReference type="ARBA" id="ARBA00012016"/>
    </source>
</evidence>
<gene>
    <name evidence="18" type="primary">cobU</name>
    <name evidence="18" type="ORF">CACET_c09550</name>
</gene>
<evidence type="ECO:0000256" key="7">
    <source>
        <dbReference type="ARBA" id="ARBA00007490"/>
    </source>
</evidence>
<evidence type="ECO:0000256" key="4">
    <source>
        <dbReference type="ARBA" id="ARBA00003889"/>
    </source>
</evidence>
<dbReference type="PATRIC" id="fig|84022.5.peg.2372"/>
<comment type="catalytic activity">
    <reaction evidence="3">
        <text>adenosylcob(III)inamide + GTP = adenosylcob(III)inamide phosphate + GDP + H(+)</text>
        <dbReference type="Rhea" id="RHEA:15765"/>
        <dbReference type="ChEBI" id="CHEBI:2480"/>
        <dbReference type="ChEBI" id="CHEBI:15378"/>
        <dbReference type="ChEBI" id="CHEBI:37565"/>
        <dbReference type="ChEBI" id="CHEBI:58189"/>
        <dbReference type="ChEBI" id="CHEBI:58502"/>
        <dbReference type="EC" id="2.7.1.156"/>
    </reaction>
</comment>
<evidence type="ECO:0000256" key="16">
    <source>
        <dbReference type="ARBA" id="ARBA00029570"/>
    </source>
</evidence>
<comment type="pathway">
    <text evidence="6">Cofactor biosynthesis; adenosylcobalamin biosynthesis; adenosylcobalamin from cob(II)yrinate a,c-diamide: step 5/7.</text>
</comment>
<evidence type="ECO:0000256" key="13">
    <source>
        <dbReference type="ARBA" id="ARBA00022777"/>
    </source>
</evidence>
<dbReference type="STRING" id="84022.CACET_c09550"/>
<dbReference type="UniPathway" id="UPA00148">
    <property type="reaction ID" value="UER00236"/>
</dbReference>
<dbReference type="RefSeq" id="WP_044823399.1">
    <property type="nucleotide sequence ID" value="NZ_CP009687.1"/>
</dbReference>
<dbReference type="PIRSF" id="PIRSF006135">
    <property type="entry name" value="CobU"/>
    <property type="match status" value="1"/>
</dbReference>
<dbReference type="NCBIfam" id="NF004469">
    <property type="entry name" value="PRK05800.1"/>
    <property type="match status" value="1"/>
</dbReference>
<dbReference type="InterPro" id="IPR003203">
    <property type="entry name" value="CobU/CobP"/>
</dbReference>
<evidence type="ECO:0000256" key="1">
    <source>
        <dbReference type="ARBA" id="ARBA00000312"/>
    </source>
</evidence>
<reference evidence="18 19" key="1">
    <citation type="submission" date="2014-10" db="EMBL/GenBank/DDBJ databases">
        <title>Genome sequence of Clostridium aceticum DSM 1496.</title>
        <authorList>
            <person name="Poehlein A."/>
            <person name="Schiel-Bengelsdorf B."/>
            <person name="Gottschalk G."/>
            <person name="Duerre P."/>
            <person name="Daniel R."/>
        </authorList>
    </citation>
    <scope>NUCLEOTIDE SEQUENCE [LARGE SCALE GENOMIC DNA]</scope>
    <source>
        <strain evidence="18 19">DSM 1496</strain>
    </source>
</reference>
<evidence type="ECO:0000256" key="10">
    <source>
        <dbReference type="ARBA" id="ARBA00022573"/>
    </source>
</evidence>
<evidence type="ECO:0000313" key="19">
    <source>
        <dbReference type="Proteomes" id="UP000035704"/>
    </source>
</evidence>
<keyword evidence="14" id="KW-0067">ATP-binding</keyword>
<evidence type="ECO:0000256" key="6">
    <source>
        <dbReference type="ARBA" id="ARBA00005159"/>
    </source>
</evidence>
<comment type="similarity">
    <text evidence="7">Belongs to the CobU/CobP family.</text>
</comment>
<dbReference type="GO" id="GO:0008820">
    <property type="term" value="F:cobinamide phosphate guanylyltransferase activity"/>
    <property type="evidence" value="ECO:0007669"/>
    <property type="project" value="UniProtKB-EC"/>
</dbReference>
<dbReference type="Proteomes" id="UP000035704">
    <property type="component" value="Chromosome"/>
</dbReference>
<dbReference type="EMBL" id="CP009687">
    <property type="protein sequence ID" value="AKL94462.1"/>
    <property type="molecule type" value="Genomic_DNA"/>
</dbReference>
<keyword evidence="11 18" id="KW-0808">Transferase</keyword>
<organism evidence="18 19">
    <name type="scientific">Clostridium aceticum</name>
    <dbReference type="NCBI Taxonomy" id="84022"/>
    <lineage>
        <taxon>Bacteria</taxon>
        <taxon>Bacillati</taxon>
        <taxon>Bacillota</taxon>
        <taxon>Clostridia</taxon>
        <taxon>Eubacteriales</taxon>
        <taxon>Clostridiaceae</taxon>
        <taxon>Clostridium</taxon>
    </lineage>
</organism>
<keyword evidence="19" id="KW-1185">Reference proteome</keyword>
<dbReference type="InterPro" id="IPR027417">
    <property type="entry name" value="P-loop_NTPase"/>
</dbReference>
<comment type="catalytic activity">
    <reaction evidence="1">
        <text>adenosylcob(III)inamide + ATP = adenosylcob(III)inamide phosphate + ADP + H(+)</text>
        <dbReference type="Rhea" id="RHEA:15769"/>
        <dbReference type="ChEBI" id="CHEBI:2480"/>
        <dbReference type="ChEBI" id="CHEBI:15378"/>
        <dbReference type="ChEBI" id="CHEBI:30616"/>
        <dbReference type="ChEBI" id="CHEBI:58502"/>
        <dbReference type="ChEBI" id="CHEBI:456216"/>
        <dbReference type="EC" id="2.7.1.156"/>
    </reaction>
</comment>
<evidence type="ECO:0000256" key="9">
    <source>
        <dbReference type="ARBA" id="ARBA00012523"/>
    </source>
</evidence>
<evidence type="ECO:0000313" key="18">
    <source>
        <dbReference type="EMBL" id="AKL94462.1"/>
    </source>
</evidence>
<dbReference type="GO" id="GO:0005525">
    <property type="term" value="F:GTP binding"/>
    <property type="evidence" value="ECO:0007669"/>
    <property type="project" value="UniProtKB-KW"/>
</dbReference>
<keyword evidence="18" id="KW-0548">Nucleotidyltransferase</keyword>
<dbReference type="GO" id="GO:0005524">
    <property type="term" value="F:ATP binding"/>
    <property type="evidence" value="ECO:0007669"/>
    <property type="project" value="UniProtKB-KW"/>
</dbReference>
<evidence type="ECO:0000256" key="5">
    <source>
        <dbReference type="ARBA" id="ARBA00004692"/>
    </source>
</evidence>
<dbReference type="EC" id="2.7.7.62" evidence="9"/>
<evidence type="ECO:0000256" key="15">
    <source>
        <dbReference type="ARBA" id="ARBA00023134"/>
    </source>
</evidence>
<protein>
    <recommendedName>
        <fullName evidence="16">Adenosylcobinamide kinase</fullName>
        <ecNumber evidence="8">2.7.1.156</ecNumber>
        <ecNumber evidence="9">2.7.7.62</ecNumber>
    </recommendedName>
    <alternativeName>
        <fullName evidence="17">Adenosylcobinamide-phosphate guanylyltransferase</fullName>
    </alternativeName>
</protein>
<dbReference type="GO" id="GO:0043752">
    <property type="term" value="F:adenosylcobinamide kinase activity"/>
    <property type="evidence" value="ECO:0007669"/>
    <property type="project" value="UniProtKB-EC"/>
</dbReference>
<dbReference type="AlphaFoldDB" id="A0A0D8IDD0"/>
<evidence type="ECO:0000256" key="12">
    <source>
        <dbReference type="ARBA" id="ARBA00022741"/>
    </source>
</evidence>
<keyword evidence="15" id="KW-0342">GTP-binding</keyword>
<comment type="function">
    <text evidence="4">Catalyzes ATP-dependent phosphorylation of adenosylcobinamide and addition of GMP to adenosylcobinamide phosphate.</text>
</comment>
<keyword evidence="13" id="KW-0418">Kinase</keyword>
<accession>A0A0D8IDD0</accession>
<dbReference type="EC" id="2.7.1.156" evidence="8"/>
<comment type="pathway">
    <text evidence="5">Cofactor biosynthesis; adenosylcobalamin biosynthesis; adenosylcobalamin from cob(II)yrinate a,c-diamide: step 6/7.</text>
</comment>
<dbReference type="OrthoDB" id="9799422at2"/>
<evidence type="ECO:0000256" key="17">
    <source>
        <dbReference type="ARBA" id="ARBA00030571"/>
    </source>
</evidence>
<dbReference type="GO" id="GO:0009236">
    <property type="term" value="P:cobalamin biosynthetic process"/>
    <property type="evidence" value="ECO:0007669"/>
    <property type="project" value="UniProtKB-UniPathway"/>
</dbReference>
<dbReference type="PANTHER" id="PTHR34848">
    <property type="match status" value="1"/>
</dbReference>
<dbReference type="SUPFAM" id="SSF52540">
    <property type="entry name" value="P-loop containing nucleoside triphosphate hydrolases"/>
    <property type="match status" value="1"/>
</dbReference>
<sequence length="187" mass="21284">MEKNLLTLVTGGARSGKSSFGESILKDIDGQVLYIATAQAFDDEMKDRIKKHREGRPENWVTLEGYKNLAEEVQRYKGKVDGIFLDCITIMTTNLMFEEPIDWDVVSMDEVNKIEKNILKEIQDLIKVLKDFHVPVVFITNELGLGIVPENKIARIFRDIAGRVNQYIGREVSNVYFVTCGIANKIK</sequence>
<evidence type="ECO:0000256" key="3">
    <source>
        <dbReference type="ARBA" id="ARBA00001522"/>
    </source>
</evidence>
<dbReference type="PANTHER" id="PTHR34848:SF1">
    <property type="entry name" value="BIFUNCTIONAL ADENOSYLCOBALAMIN BIOSYNTHESIS PROTEIN COBU"/>
    <property type="match status" value="1"/>
</dbReference>
<proteinExistence type="inferred from homology"/>
<dbReference type="Gene3D" id="3.40.50.300">
    <property type="entry name" value="P-loop containing nucleotide triphosphate hydrolases"/>
    <property type="match status" value="1"/>
</dbReference>